<keyword evidence="1" id="KW-1133">Transmembrane helix</keyword>
<organism evidence="2 3">
    <name type="scientific">Listeria newyorkensis</name>
    <dbReference type="NCBI Taxonomy" id="1497681"/>
    <lineage>
        <taxon>Bacteria</taxon>
        <taxon>Bacillati</taxon>
        <taxon>Bacillota</taxon>
        <taxon>Bacilli</taxon>
        <taxon>Bacillales</taxon>
        <taxon>Listeriaceae</taxon>
        <taxon>Listeria</taxon>
    </lineage>
</organism>
<evidence type="ECO:0000256" key="1">
    <source>
        <dbReference type="SAM" id="Phobius"/>
    </source>
</evidence>
<accession>A0ABX4XM05</accession>
<evidence type="ECO:0000313" key="2">
    <source>
        <dbReference type="EMBL" id="PNP92004.1"/>
    </source>
</evidence>
<reference evidence="2 3" key="1">
    <citation type="submission" date="2016-11" db="EMBL/GenBank/DDBJ databases">
        <title>Whole Genome Sequence of Listeria newyorkensis.</title>
        <authorList>
            <person name="Frink S."/>
            <person name="Morales C."/>
            <person name="Kiang D."/>
        </authorList>
    </citation>
    <scope>NUCLEOTIDE SEQUENCE [LARGE SCALE GENOMIC DNA]</scope>
    <source>
        <strain evidence="2 3">F1604011-044</strain>
    </source>
</reference>
<dbReference type="RefSeq" id="WP_036094352.1">
    <property type="nucleotide sequence ID" value="NZ_CP113980.1"/>
</dbReference>
<dbReference type="Proteomes" id="UP000236500">
    <property type="component" value="Unassembled WGS sequence"/>
</dbReference>
<dbReference type="EMBL" id="MPDH01000010">
    <property type="protein sequence ID" value="PNP92004.1"/>
    <property type="molecule type" value="Genomic_DNA"/>
</dbReference>
<keyword evidence="1" id="KW-0472">Membrane</keyword>
<proteinExistence type="predicted"/>
<comment type="caution">
    <text evidence="2">The sequence shown here is derived from an EMBL/GenBank/DDBJ whole genome shotgun (WGS) entry which is preliminary data.</text>
</comment>
<evidence type="ECO:0000313" key="3">
    <source>
        <dbReference type="Proteomes" id="UP000236500"/>
    </source>
</evidence>
<gene>
    <name evidence="2" type="ORF">BMT55_09880</name>
</gene>
<feature type="transmembrane region" description="Helical" evidence="1">
    <location>
        <begin position="7"/>
        <end position="26"/>
    </location>
</feature>
<keyword evidence="3" id="KW-1185">Reference proteome</keyword>
<sequence>MKNKYSWMLLGLAVIVGGFFIGKHYYTKAYAEREIDAFIQEQSVPNKAIYDEKFVWDWMKSGDYVKNFKVRGDSADIVYQYIFIGKGQDVLFMPYSFTSDEPDVKYPLAKTEDDFNLYLGEAYEDGGSSLYVQHLKLFTGMEPSLDDGKYVLHKTSDIFDADGKRIEADDIKKGDALKIYLSENTAVKETSPAQIDGEYIFKIVREK</sequence>
<keyword evidence="1" id="KW-0812">Transmembrane</keyword>
<name>A0ABX4XM05_9LIST</name>
<protein>
    <submittedName>
        <fullName evidence="2">Uncharacterized protein</fullName>
    </submittedName>
</protein>